<dbReference type="PANTHER" id="PTHR30313">
    <property type="entry name" value="DNA PRIMASE"/>
    <property type="match status" value="1"/>
</dbReference>
<dbReference type="Pfam" id="PF01807">
    <property type="entry name" value="Zn_ribbon_DnaG"/>
    <property type="match status" value="1"/>
</dbReference>
<comment type="cofactor">
    <cofactor evidence="12">
        <name>Zn(2+)</name>
        <dbReference type="ChEBI" id="CHEBI:29105"/>
    </cofactor>
    <text evidence="12">Binds 1 zinc ion per monomer.</text>
</comment>
<comment type="function">
    <text evidence="12">RNA polymerase that catalyzes the synthesis of short RNA molecules used as primers for DNA polymerase during DNA replication.</text>
</comment>
<sequence>MSLKDLKEKIVTEIPITAIVGGYIPITRKGTTTLAVCPFHDDHKPSMYVTDDKKMYKCFACGAGGNAIDFVVNFKNLDFVDALKEICNSQGLSFDDYYQKKAKPPKLEMAEKILTKSSQLYCKLATTGSYEKYTEFIKNRDLNAEIAKTYSLGYAPKDSKLTSYLSSIPNEKERSFALSVAQEIGLIKVDQKDGKSHYDTFRDRIIFPIWDQYGQVVGYTSRAVFDYQKAKYMNSKESFVFNKKHILYGLHLAKSSIRSKDACILVEGNMDQIALYNKGFTNSVAVQGVALGDSSLRNLKGMTSNFILSLDNDQAGWSASERINRQCLEAGITPRFLDLSPHKDPDDFLQSEGSVELQKRIDSAKVFIDEQLDRAMPEKMPEILDSQLQLLDKCFKILSPLKESLSATERAAQIAKRIGLKSDSSQIINNYKQFLSGEQAASPPTHFAEQPPESLMTESFHEEIPYEELHYLHGEETLLSVNAISKIETTLLTEIIKHPECLTNDKIRDLLDFVSSDEVKNYIKRLKEIFYEIDESEFVSIVSNLTENGSFSNELKETISQALRSYRPVPLEEDVVKIIIFDIKKKLQELELRLLKDEIKERRKACTTNEEINELMKELLEIEKKLVVIKSQRHK</sequence>
<comment type="caution">
    <text evidence="16">The sequence shown here is derived from an EMBL/GenBank/DDBJ whole genome shotgun (WGS) entry which is preliminary data.</text>
</comment>
<feature type="domain" description="Toprim" evidence="15">
    <location>
        <begin position="261"/>
        <end position="332"/>
    </location>
</feature>
<dbReference type="InterPro" id="IPR037068">
    <property type="entry name" value="DNA_primase_core_N_sf"/>
</dbReference>
<dbReference type="InterPro" id="IPR006171">
    <property type="entry name" value="TOPRIM_dom"/>
</dbReference>
<dbReference type="GO" id="GO:0006269">
    <property type="term" value="P:DNA replication, synthesis of primer"/>
    <property type="evidence" value="ECO:0007669"/>
    <property type="project" value="UniProtKB-UniRule"/>
</dbReference>
<dbReference type="InterPro" id="IPR013264">
    <property type="entry name" value="DNAG_N"/>
</dbReference>
<reference evidence="17" key="1">
    <citation type="journal article" date="2017" name="Proc. Natl. Acad. Sci. U.S.A.">
        <title>Simulation of Deepwater Horizon oil plume reveals substrate specialization within a complex community of hydrocarbon-degraders.</title>
        <authorList>
            <person name="Hu P."/>
            <person name="Dubinsky E.A."/>
            <person name="Probst A.J."/>
            <person name="Wang J."/>
            <person name="Sieber C.M.K."/>
            <person name="Tom L.M."/>
            <person name="Gardinali P."/>
            <person name="Banfield J.F."/>
            <person name="Atlas R.M."/>
            <person name="Andersen G.L."/>
        </authorList>
    </citation>
    <scope>NUCLEOTIDE SEQUENCE [LARGE SCALE GENOMIC DNA]</scope>
</reference>
<dbReference type="Gene3D" id="3.90.980.10">
    <property type="entry name" value="DNA primase, catalytic core, N-terminal domain"/>
    <property type="match status" value="1"/>
</dbReference>
<comment type="similarity">
    <text evidence="12">Belongs to the DnaG primase family.</text>
</comment>
<feature type="domain" description="Zinc finger CHC2-type" evidence="14">
    <location>
        <begin position="33"/>
        <end position="87"/>
    </location>
</feature>
<dbReference type="Gene3D" id="3.90.580.10">
    <property type="entry name" value="Zinc finger, CHC2-type domain"/>
    <property type="match status" value="1"/>
</dbReference>
<evidence type="ECO:0000259" key="15">
    <source>
        <dbReference type="SMART" id="SM00493"/>
    </source>
</evidence>
<organism evidence="16 17">
    <name type="scientific">Halobacteriovorax marinus</name>
    <dbReference type="NCBI Taxonomy" id="97084"/>
    <lineage>
        <taxon>Bacteria</taxon>
        <taxon>Pseudomonadati</taxon>
        <taxon>Bdellovibrionota</taxon>
        <taxon>Bacteriovoracia</taxon>
        <taxon>Bacteriovoracales</taxon>
        <taxon>Halobacteriovoraceae</taxon>
        <taxon>Halobacteriovorax</taxon>
    </lineage>
</organism>
<feature type="zinc finger region" description="CHC2-type" evidence="12">
    <location>
        <begin position="37"/>
        <end position="61"/>
    </location>
</feature>
<dbReference type="SUPFAM" id="SSF57783">
    <property type="entry name" value="Zinc beta-ribbon"/>
    <property type="match status" value="1"/>
</dbReference>
<evidence type="ECO:0000256" key="6">
    <source>
        <dbReference type="ARBA" id="ARBA00022723"/>
    </source>
</evidence>
<evidence type="ECO:0000256" key="3">
    <source>
        <dbReference type="ARBA" id="ARBA00022679"/>
    </source>
</evidence>
<keyword evidence="2 12" id="KW-0639">Primosome</keyword>
<dbReference type="NCBIfam" id="TIGR01391">
    <property type="entry name" value="dnaG"/>
    <property type="match status" value="1"/>
</dbReference>
<dbReference type="GO" id="GO:0003899">
    <property type="term" value="F:DNA-directed RNA polymerase activity"/>
    <property type="evidence" value="ECO:0007669"/>
    <property type="project" value="UniProtKB-UniRule"/>
</dbReference>
<evidence type="ECO:0000256" key="11">
    <source>
        <dbReference type="ARBA" id="ARBA00023163"/>
    </source>
</evidence>
<keyword evidence="13" id="KW-0175">Coiled coil</keyword>
<comment type="domain">
    <text evidence="12">Contains an N-terminal zinc-binding domain, a central core domain that contains the primase activity, and a C-terminal DnaB-binding domain.</text>
</comment>
<dbReference type="InterPro" id="IPR030846">
    <property type="entry name" value="DnaG_bac"/>
</dbReference>
<keyword evidence="1 12" id="KW-0240">DNA-directed RNA polymerase</keyword>
<dbReference type="PANTHER" id="PTHR30313:SF2">
    <property type="entry name" value="DNA PRIMASE"/>
    <property type="match status" value="1"/>
</dbReference>
<evidence type="ECO:0000256" key="10">
    <source>
        <dbReference type="ARBA" id="ARBA00023125"/>
    </source>
</evidence>
<dbReference type="SUPFAM" id="SSF56731">
    <property type="entry name" value="DNA primase core"/>
    <property type="match status" value="1"/>
</dbReference>
<keyword evidence="5 12" id="KW-0235">DNA replication</keyword>
<dbReference type="SMART" id="SM00400">
    <property type="entry name" value="ZnF_CHCC"/>
    <property type="match status" value="1"/>
</dbReference>
<dbReference type="InterPro" id="IPR034151">
    <property type="entry name" value="TOPRIM_DnaG_bac"/>
</dbReference>
<protein>
    <recommendedName>
        <fullName evidence="12">DNA primase</fullName>
        <ecNumber evidence="12">2.7.7.101</ecNumber>
    </recommendedName>
</protein>
<evidence type="ECO:0000256" key="2">
    <source>
        <dbReference type="ARBA" id="ARBA00022515"/>
    </source>
</evidence>
<proteinExistence type="inferred from homology"/>
<dbReference type="EC" id="2.7.7.101" evidence="12"/>
<dbReference type="GO" id="GO:1990077">
    <property type="term" value="C:primosome complex"/>
    <property type="evidence" value="ECO:0007669"/>
    <property type="project" value="UniProtKB-KW"/>
</dbReference>
<dbReference type="SMART" id="SM00493">
    <property type="entry name" value="TOPRIM"/>
    <property type="match status" value="1"/>
</dbReference>
<keyword evidence="11 12" id="KW-0804">Transcription</keyword>
<dbReference type="HAMAP" id="MF_00974">
    <property type="entry name" value="DNA_primase_DnaG"/>
    <property type="match status" value="1"/>
</dbReference>
<evidence type="ECO:0000313" key="17">
    <source>
        <dbReference type="Proteomes" id="UP000196531"/>
    </source>
</evidence>
<evidence type="ECO:0000256" key="13">
    <source>
        <dbReference type="SAM" id="Coils"/>
    </source>
</evidence>
<keyword evidence="7 12" id="KW-0863">Zinc-finger</keyword>
<evidence type="ECO:0000256" key="7">
    <source>
        <dbReference type="ARBA" id="ARBA00022771"/>
    </source>
</evidence>
<keyword evidence="6 12" id="KW-0479">Metal-binding</keyword>
<comment type="subunit">
    <text evidence="12">Monomer. Interacts with DnaB.</text>
</comment>
<evidence type="ECO:0000256" key="8">
    <source>
        <dbReference type="ARBA" id="ARBA00022833"/>
    </source>
</evidence>
<dbReference type="Proteomes" id="UP000196531">
    <property type="component" value="Unassembled WGS sequence"/>
</dbReference>
<dbReference type="GO" id="GO:0008270">
    <property type="term" value="F:zinc ion binding"/>
    <property type="evidence" value="ECO:0007669"/>
    <property type="project" value="UniProtKB-UniRule"/>
</dbReference>
<dbReference type="Pfam" id="PF13155">
    <property type="entry name" value="Toprim_2"/>
    <property type="match status" value="1"/>
</dbReference>
<dbReference type="EMBL" id="MAAO01000004">
    <property type="protein sequence ID" value="OUR98766.1"/>
    <property type="molecule type" value="Genomic_DNA"/>
</dbReference>
<dbReference type="InterPro" id="IPR050219">
    <property type="entry name" value="DnaG_primase"/>
</dbReference>
<name>A0A1Y5FAY0_9BACT</name>
<evidence type="ECO:0000256" key="4">
    <source>
        <dbReference type="ARBA" id="ARBA00022695"/>
    </source>
</evidence>
<evidence type="ECO:0000256" key="5">
    <source>
        <dbReference type="ARBA" id="ARBA00022705"/>
    </source>
</evidence>
<feature type="coiled-coil region" evidence="13">
    <location>
        <begin position="585"/>
        <end position="632"/>
    </location>
</feature>
<dbReference type="CDD" id="cd03364">
    <property type="entry name" value="TOPRIM_DnaG_primases"/>
    <property type="match status" value="1"/>
</dbReference>
<gene>
    <name evidence="12" type="primary">dnaG</name>
    <name evidence="16" type="ORF">A9Q84_04965</name>
</gene>
<dbReference type="Pfam" id="PF08275">
    <property type="entry name" value="DNAG_N"/>
    <property type="match status" value="1"/>
</dbReference>
<keyword evidence="3 12" id="KW-0808">Transferase</keyword>
<dbReference type="GO" id="GO:0000428">
    <property type="term" value="C:DNA-directed RNA polymerase complex"/>
    <property type="evidence" value="ECO:0007669"/>
    <property type="project" value="UniProtKB-KW"/>
</dbReference>
<evidence type="ECO:0000259" key="14">
    <source>
        <dbReference type="SMART" id="SM00400"/>
    </source>
</evidence>
<dbReference type="AlphaFoldDB" id="A0A1Y5FAY0"/>
<keyword evidence="10 12" id="KW-0238">DNA-binding</keyword>
<keyword evidence="9" id="KW-0460">Magnesium</keyword>
<evidence type="ECO:0000256" key="12">
    <source>
        <dbReference type="HAMAP-Rule" id="MF_00974"/>
    </source>
</evidence>
<dbReference type="InterPro" id="IPR006295">
    <property type="entry name" value="DNA_primase_DnaG"/>
</dbReference>
<accession>A0A1Y5FAY0</accession>
<dbReference type="InterPro" id="IPR036977">
    <property type="entry name" value="DNA_primase_Znf_CHC2"/>
</dbReference>
<dbReference type="GO" id="GO:0003677">
    <property type="term" value="F:DNA binding"/>
    <property type="evidence" value="ECO:0007669"/>
    <property type="project" value="UniProtKB-KW"/>
</dbReference>
<dbReference type="InterPro" id="IPR002694">
    <property type="entry name" value="Znf_CHC2"/>
</dbReference>
<dbReference type="Gene3D" id="3.40.1360.10">
    <property type="match status" value="1"/>
</dbReference>
<keyword evidence="8 12" id="KW-0862">Zinc</keyword>
<evidence type="ECO:0000256" key="1">
    <source>
        <dbReference type="ARBA" id="ARBA00022478"/>
    </source>
</evidence>
<evidence type="ECO:0000313" key="16">
    <source>
        <dbReference type="EMBL" id="OUR98766.1"/>
    </source>
</evidence>
<evidence type="ECO:0000256" key="9">
    <source>
        <dbReference type="ARBA" id="ARBA00022842"/>
    </source>
</evidence>
<dbReference type="GO" id="GO:0005737">
    <property type="term" value="C:cytoplasm"/>
    <property type="evidence" value="ECO:0007669"/>
    <property type="project" value="TreeGrafter"/>
</dbReference>
<keyword evidence="4 12" id="KW-0548">Nucleotidyltransferase</keyword>
<comment type="catalytic activity">
    <reaction evidence="12">
        <text>ssDNA + n NTP = ssDNA/pppN(pN)n-1 hybrid + (n-1) diphosphate.</text>
        <dbReference type="EC" id="2.7.7.101"/>
    </reaction>
</comment>